<evidence type="ECO:0000313" key="4">
    <source>
        <dbReference type="Proteomes" id="UP000635828"/>
    </source>
</evidence>
<dbReference type="Gene3D" id="2.30.24.10">
    <property type="entry name" value="CAT RNA-binding domain"/>
    <property type="match status" value="1"/>
</dbReference>
<dbReference type="NCBIfam" id="NF046042">
    <property type="entry name" value="LicT"/>
    <property type="match status" value="1"/>
</dbReference>
<dbReference type="InterPro" id="IPR004341">
    <property type="entry name" value="CAT_RNA-bd_dom"/>
</dbReference>
<reference evidence="3 4" key="1">
    <citation type="submission" date="2020-08" db="EMBL/GenBank/DDBJ databases">
        <title>Genome public.</title>
        <authorList>
            <person name="Liu C."/>
            <person name="Sun Q."/>
        </authorList>
    </citation>
    <scope>NUCLEOTIDE SEQUENCE [LARGE SCALE GENOMIC DNA]</scope>
    <source>
        <strain evidence="3 4">NSJ-7</strain>
    </source>
</reference>
<gene>
    <name evidence="3" type="ORF">H8S22_00905</name>
</gene>
<dbReference type="PROSITE" id="PS51372">
    <property type="entry name" value="PRD_2"/>
    <property type="match status" value="2"/>
</dbReference>
<organism evidence="3 4">
    <name type="scientific">Anaerostipes hominis</name>
    <name type="common">ex Liu et al. 2021</name>
    <dbReference type="NCBI Taxonomy" id="2763018"/>
    <lineage>
        <taxon>Bacteria</taxon>
        <taxon>Bacillati</taxon>
        <taxon>Bacillota</taxon>
        <taxon>Clostridia</taxon>
        <taxon>Lachnospirales</taxon>
        <taxon>Lachnospiraceae</taxon>
        <taxon>Anaerostipes</taxon>
    </lineage>
</organism>
<dbReference type="PANTHER" id="PTHR30185:SF15">
    <property type="entry name" value="CRYPTIC BETA-GLUCOSIDE BGL OPERON ANTITERMINATOR"/>
    <property type="match status" value="1"/>
</dbReference>
<feature type="domain" description="PRD" evidence="2">
    <location>
        <begin position="171"/>
        <end position="282"/>
    </location>
</feature>
<name>A0ABR7FNN0_9FIRM</name>
<dbReference type="Pfam" id="PF00874">
    <property type="entry name" value="PRD"/>
    <property type="match status" value="2"/>
</dbReference>
<dbReference type="SUPFAM" id="SSF63520">
    <property type="entry name" value="PTS-regulatory domain, PRD"/>
    <property type="match status" value="2"/>
</dbReference>
<proteinExistence type="predicted"/>
<dbReference type="PANTHER" id="PTHR30185">
    <property type="entry name" value="CRYPTIC BETA-GLUCOSIDE BGL OPERON ANTITERMINATOR"/>
    <property type="match status" value="1"/>
</dbReference>
<evidence type="ECO:0000259" key="2">
    <source>
        <dbReference type="PROSITE" id="PS51372"/>
    </source>
</evidence>
<dbReference type="InterPro" id="IPR036634">
    <property type="entry name" value="PRD_sf"/>
</dbReference>
<dbReference type="InterPro" id="IPR036650">
    <property type="entry name" value="CAT_RNA-bd_dom_sf"/>
</dbReference>
<evidence type="ECO:0000256" key="1">
    <source>
        <dbReference type="ARBA" id="ARBA00022737"/>
    </source>
</evidence>
<dbReference type="InterPro" id="IPR050661">
    <property type="entry name" value="BglG_antiterminators"/>
</dbReference>
<dbReference type="SUPFAM" id="SSF50151">
    <property type="entry name" value="SacY-like RNA-binding domain"/>
    <property type="match status" value="1"/>
</dbReference>
<protein>
    <submittedName>
        <fullName evidence="3">PRD domain-containing protein</fullName>
    </submittedName>
</protein>
<dbReference type="RefSeq" id="WP_024728155.1">
    <property type="nucleotide sequence ID" value="NZ_JACOOS010000001.1"/>
</dbReference>
<accession>A0ABR7FNN0</accession>
<dbReference type="Pfam" id="PF03123">
    <property type="entry name" value="CAT_RBD"/>
    <property type="match status" value="1"/>
</dbReference>
<keyword evidence="4" id="KW-1185">Reference proteome</keyword>
<dbReference type="EMBL" id="JACOOS010000001">
    <property type="protein sequence ID" value="MBC5676225.1"/>
    <property type="molecule type" value="Genomic_DNA"/>
</dbReference>
<evidence type="ECO:0000313" key="3">
    <source>
        <dbReference type="EMBL" id="MBC5676225.1"/>
    </source>
</evidence>
<dbReference type="Gene3D" id="1.10.1790.10">
    <property type="entry name" value="PRD domain"/>
    <property type="match status" value="2"/>
</dbReference>
<comment type="caution">
    <text evidence="3">The sequence shown here is derived from an EMBL/GenBank/DDBJ whole genome shotgun (WGS) entry which is preliminary data.</text>
</comment>
<keyword evidence="1" id="KW-0677">Repeat</keyword>
<dbReference type="SMART" id="SM01061">
    <property type="entry name" value="CAT_RBD"/>
    <property type="match status" value="1"/>
</dbReference>
<feature type="domain" description="PRD" evidence="2">
    <location>
        <begin position="65"/>
        <end position="170"/>
    </location>
</feature>
<dbReference type="InterPro" id="IPR011608">
    <property type="entry name" value="PRD"/>
</dbReference>
<sequence>MLIKRVLTNNAVITIGDDGKDKIVCGKGIAFKKRSGDEIDPSLINQVFILQNDSNVIKFEQLLKDVPIEYIRLAYDIAEMAKMEFAKSFHDSMIVTLSDHLYTAIQRCKEGLLIKNALLWDIKNFYEIEYEIGLRAVELIKDKMKIDFPEDEAGFIALHIVNAQLDKNSMENIFKVTKLIQEITTIVKYHFHIEFDTGSAYYYRFITHLKFFSLRLFNHDQYDENDETELLDMVIEKYTTAYDCAKKIKDFLIHKYDYHLKDDELLYLTIHIHRIVTKMNAKGGDGK</sequence>
<dbReference type="Proteomes" id="UP000635828">
    <property type="component" value="Unassembled WGS sequence"/>
</dbReference>